<reference evidence="2" key="1">
    <citation type="submission" date="2017-02" db="UniProtKB">
        <authorList>
            <consortium name="WormBaseParasite"/>
        </authorList>
    </citation>
    <scope>IDENTIFICATION</scope>
</reference>
<proteinExistence type="predicted"/>
<dbReference type="WBParaSite" id="PTRK_0001386800.1">
    <property type="protein sequence ID" value="PTRK_0001386800.1"/>
    <property type="gene ID" value="PTRK_0001386800"/>
</dbReference>
<dbReference type="AlphaFoldDB" id="A0A0N4ZYK1"/>
<name>A0A0N4ZYK1_PARTI</name>
<dbReference type="Proteomes" id="UP000038045">
    <property type="component" value="Unplaced"/>
</dbReference>
<sequence>MLGNDNQSNKSKESTFYSSRYKIQPQSNTYQQWLTETYSTAPTRVLSVEESCNNGKLYVKHVPFYARQNSSPMLPRSLTRRKIQPPCVTRFYSQNSSAPRYNYSQSFDDNKTYHNSFLSPSTHFSNKFVDQSSAVSILNNSIAYNNNIEDWKNQKQMSLMFEIPNNEKSYMRRDTSYSDRVKDTISPTGSYNPTTSLFKNSVQMSTKLDNGMINKLSNSISLDKKFVIPIKNNNKCYDKYDDTIEFFHELHKNGNISRISPIKHNLNKCDDNNLSQKRVSIKRGYLKRQCAAIDDEDHYKEQYINDTNSRSVVDVTDHKTCALLMSKMKEASVTISPS</sequence>
<protein>
    <submittedName>
        <fullName evidence="2">Uncharacterized protein</fullName>
    </submittedName>
</protein>
<accession>A0A0N4ZYK1</accession>
<evidence type="ECO:0000313" key="1">
    <source>
        <dbReference type="Proteomes" id="UP000038045"/>
    </source>
</evidence>
<organism evidence="1 2">
    <name type="scientific">Parastrongyloides trichosuri</name>
    <name type="common">Possum-specific nematode worm</name>
    <dbReference type="NCBI Taxonomy" id="131310"/>
    <lineage>
        <taxon>Eukaryota</taxon>
        <taxon>Metazoa</taxon>
        <taxon>Ecdysozoa</taxon>
        <taxon>Nematoda</taxon>
        <taxon>Chromadorea</taxon>
        <taxon>Rhabditida</taxon>
        <taxon>Tylenchina</taxon>
        <taxon>Panagrolaimomorpha</taxon>
        <taxon>Strongyloidoidea</taxon>
        <taxon>Strongyloididae</taxon>
        <taxon>Parastrongyloides</taxon>
    </lineage>
</organism>
<keyword evidence="1" id="KW-1185">Reference proteome</keyword>
<evidence type="ECO:0000313" key="2">
    <source>
        <dbReference type="WBParaSite" id="PTRK_0001386800.1"/>
    </source>
</evidence>